<dbReference type="PIRSF" id="PIRSF001332">
    <property type="entry name" value="Acetolac_decarb"/>
    <property type="match status" value="1"/>
</dbReference>
<comment type="catalytic activity">
    <reaction evidence="1 9">
        <text>(2S)-2-acetolactate + H(+) = (R)-acetoin + CO2</text>
        <dbReference type="Rhea" id="RHEA:21580"/>
        <dbReference type="ChEBI" id="CHEBI:15378"/>
        <dbReference type="ChEBI" id="CHEBI:15686"/>
        <dbReference type="ChEBI" id="CHEBI:16526"/>
        <dbReference type="ChEBI" id="CHEBI:58476"/>
        <dbReference type="EC" id="4.1.1.5"/>
    </reaction>
</comment>
<dbReference type="KEGG" id="ppai:E1956_41775"/>
<evidence type="ECO:0000256" key="10">
    <source>
        <dbReference type="SAM" id="MobiDB-lite"/>
    </source>
</evidence>
<evidence type="ECO:0000256" key="2">
    <source>
        <dbReference type="ARBA" id="ARBA00005170"/>
    </source>
</evidence>
<evidence type="ECO:0000256" key="6">
    <source>
        <dbReference type="ARBA" id="ARBA00022793"/>
    </source>
</evidence>
<accession>A0A4P7D4D8</accession>
<dbReference type="RefSeq" id="WP_134759247.1">
    <property type="nucleotide sequence ID" value="NZ_CP038151.1"/>
</dbReference>
<dbReference type="InterPro" id="IPR005128">
    <property type="entry name" value="Acetolactate_a_deCO2ase"/>
</dbReference>
<keyword evidence="6 9" id="KW-0210">Decarboxylase</keyword>
<feature type="region of interest" description="Disordered" evidence="10">
    <location>
        <begin position="1"/>
        <end position="30"/>
    </location>
</feature>
<dbReference type="OrthoDB" id="8612680at2"/>
<evidence type="ECO:0000256" key="7">
    <source>
        <dbReference type="ARBA" id="ARBA00023061"/>
    </source>
</evidence>
<dbReference type="GO" id="GO:0045151">
    <property type="term" value="P:acetoin biosynthetic process"/>
    <property type="evidence" value="ECO:0007669"/>
    <property type="project" value="UniProtKB-UniRule"/>
</dbReference>
<proteinExistence type="inferred from homology"/>
<evidence type="ECO:0000256" key="9">
    <source>
        <dbReference type="PIRNR" id="PIRNR001332"/>
    </source>
</evidence>
<dbReference type="EMBL" id="CP038151">
    <property type="protein sequence ID" value="QBR03641.1"/>
    <property type="molecule type" value="Genomic_DNA"/>
</dbReference>
<name>A0A4P7D4D8_9BURK</name>
<keyword evidence="7 9" id="KW-0005">Acetoin biosynthesis</keyword>
<dbReference type="GO" id="GO:0047605">
    <property type="term" value="F:acetolactate decarboxylase activity"/>
    <property type="evidence" value="ECO:0007669"/>
    <property type="project" value="UniProtKB-UniRule"/>
</dbReference>
<dbReference type="SUPFAM" id="SSF117856">
    <property type="entry name" value="AF0104/ALDC/Ptd012-like"/>
    <property type="match status" value="1"/>
</dbReference>
<evidence type="ECO:0000256" key="3">
    <source>
        <dbReference type="ARBA" id="ARBA00007106"/>
    </source>
</evidence>
<organism evidence="11 12">
    <name type="scientific">Paraburkholderia pallida</name>
    <dbReference type="NCBI Taxonomy" id="2547399"/>
    <lineage>
        <taxon>Bacteria</taxon>
        <taxon>Pseudomonadati</taxon>
        <taxon>Pseudomonadota</taxon>
        <taxon>Betaproteobacteria</taxon>
        <taxon>Burkholderiales</taxon>
        <taxon>Burkholderiaceae</taxon>
        <taxon>Paraburkholderia</taxon>
    </lineage>
</organism>
<evidence type="ECO:0000256" key="1">
    <source>
        <dbReference type="ARBA" id="ARBA00001784"/>
    </source>
</evidence>
<dbReference type="NCBIfam" id="TIGR01252">
    <property type="entry name" value="acetolac_decarb"/>
    <property type="match status" value="1"/>
</dbReference>
<comment type="similarity">
    <text evidence="3 9">Belongs to the alpha-acetolactate decarboxylase family.</text>
</comment>
<dbReference type="Gene3D" id="3.30.1330.80">
    <property type="entry name" value="Hypothetical protein, similar to alpha- acetolactate decarboxylase, domain 2"/>
    <property type="match status" value="2"/>
</dbReference>
<dbReference type="Proteomes" id="UP000295727">
    <property type="component" value="Chromosome 4"/>
</dbReference>
<evidence type="ECO:0000256" key="8">
    <source>
        <dbReference type="ARBA" id="ARBA00023239"/>
    </source>
</evidence>
<reference evidence="11 12" key="1">
    <citation type="submission" date="2019-03" db="EMBL/GenBank/DDBJ databases">
        <title>Paraburkholderia sp. 7MH5, isolated from subtropical forest soil.</title>
        <authorList>
            <person name="Gao Z.-H."/>
            <person name="Qiu L.-H."/>
        </authorList>
    </citation>
    <scope>NUCLEOTIDE SEQUENCE [LARGE SCALE GENOMIC DNA]</scope>
    <source>
        <strain evidence="11 12">7MH5</strain>
    </source>
</reference>
<gene>
    <name evidence="11" type="primary">budA</name>
    <name evidence="11" type="ORF">E1956_41775</name>
</gene>
<feature type="compositionally biased region" description="Basic and acidic residues" evidence="10">
    <location>
        <begin position="1"/>
        <end position="18"/>
    </location>
</feature>
<sequence>MCAKEHREESGPSKEDSSISRSESASAPTPDITHTLFQISTSGALVAGLYNGVVSTRVVLAHGDFGLGTFAGLDGEMVVLDGRAYRVRGDGAVSEVAVDAEVPFAVVTRFDADIDEEIRDVSNLGEFEKKCDVLRVSSNIFYALRIDGTFSRIRTRAVSPPPKNGRLIDAAKVQAEFEFNDIAGTLVGIWSPGFSSAFSVPGYHFHFVSDSRTHGGHLLACSSEILRVRAERLTDFHLVLPTSESYLKADLSKNSADELAYAEQSH</sequence>
<dbReference type="AlphaFoldDB" id="A0A4P7D4D8"/>
<evidence type="ECO:0000256" key="4">
    <source>
        <dbReference type="ARBA" id="ARBA00013204"/>
    </source>
</evidence>
<dbReference type="CDD" id="cd17299">
    <property type="entry name" value="acetolactate_decarboxylase"/>
    <property type="match status" value="1"/>
</dbReference>
<comment type="pathway">
    <text evidence="2 9">Polyol metabolism; (R,R)-butane-2,3-diol biosynthesis; (R,R)-butane-2,3-diol from pyruvate: step 2/3.</text>
</comment>
<dbReference type="PANTHER" id="PTHR35524:SF1">
    <property type="entry name" value="ALPHA-ACETOLACTATE DECARBOXYLASE"/>
    <property type="match status" value="1"/>
</dbReference>
<dbReference type="EC" id="4.1.1.5" evidence="4 9"/>
<evidence type="ECO:0000313" key="12">
    <source>
        <dbReference type="Proteomes" id="UP000295727"/>
    </source>
</evidence>
<protein>
    <recommendedName>
        <fullName evidence="5 9">Alpha-acetolactate decarboxylase</fullName>
        <ecNumber evidence="4 9">4.1.1.5</ecNumber>
    </recommendedName>
</protein>
<dbReference type="UniPathway" id="UPA00626">
    <property type="reaction ID" value="UER00678"/>
</dbReference>
<dbReference type="PANTHER" id="PTHR35524">
    <property type="entry name" value="ALPHA-ACETOLACTATE DECARBOXYLASE"/>
    <property type="match status" value="1"/>
</dbReference>
<keyword evidence="12" id="KW-1185">Reference proteome</keyword>
<dbReference type="Pfam" id="PF03306">
    <property type="entry name" value="AAL_decarboxy"/>
    <property type="match status" value="1"/>
</dbReference>
<keyword evidence="8 9" id="KW-0456">Lyase</keyword>
<evidence type="ECO:0000313" key="11">
    <source>
        <dbReference type="EMBL" id="QBR03641.1"/>
    </source>
</evidence>
<evidence type="ECO:0000256" key="5">
    <source>
        <dbReference type="ARBA" id="ARBA00020164"/>
    </source>
</evidence>